<keyword evidence="4" id="KW-1185">Reference proteome</keyword>
<name>A0AAV5F5Z8_ELECO</name>
<sequence length="420" mass="47093">MMAALKFIVRRHPAVLVAPVAPTPRELKRLSDIDDHDRMRFHVSAVQFYRRNESKSGVDPTMVIRHAIAKALVHYYPLAGRLIELEGRKLAVDCTGDGVLFIEADIDIRLEQFGDALLPPFPCIEELFPDAPGSFSDILDASLLLFQVTRLACGGFILAVRINHTMFDGQGLTQFLGAVAELARGVLVPTIRPIWQRELLEARNPPRPSFPHPEFDEVPDANSITMPFDQMVCHTFLFGPKDVATLRAQLTAHLQKIATRFDIILGCLWKCRTMALSPDSNQEMSYAVELIKKAKDEVDIEYMRSMADITVLQKRVYNIPSTCMYLVADTIRAKWSELDFGWGKPVYHGPAEVSGIPLLPWFSSFLLSFKNAKGEECVALPMFLPAPAMERVMEEMDTLLRAPASDAALPQPNRMTRSAL</sequence>
<dbReference type="InterPro" id="IPR050898">
    <property type="entry name" value="Plant_acyltransferase"/>
</dbReference>
<evidence type="ECO:0000313" key="3">
    <source>
        <dbReference type="EMBL" id="GJN30527.1"/>
    </source>
</evidence>
<dbReference type="Gene3D" id="3.30.559.10">
    <property type="entry name" value="Chloramphenicol acetyltransferase-like domain"/>
    <property type="match status" value="3"/>
</dbReference>
<organism evidence="3 4">
    <name type="scientific">Eleusine coracana subsp. coracana</name>
    <dbReference type="NCBI Taxonomy" id="191504"/>
    <lineage>
        <taxon>Eukaryota</taxon>
        <taxon>Viridiplantae</taxon>
        <taxon>Streptophyta</taxon>
        <taxon>Embryophyta</taxon>
        <taxon>Tracheophyta</taxon>
        <taxon>Spermatophyta</taxon>
        <taxon>Magnoliopsida</taxon>
        <taxon>Liliopsida</taxon>
        <taxon>Poales</taxon>
        <taxon>Poaceae</taxon>
        <taxon>PACMAD clade</taxon>
        <taxon>Chloridoideae</taxon>
        <taxon>Cynodonteae</taxon>
        <taxon>Eleusininae</taxon>
        <taxon>Eleusine</taxon>
    </lineage>
</organism>
<comment type="similarity">
    <text evidence="1">Belongs to the plant acyltransferase family.</text>
</comment>
<dbReference type="PANTHER" id="PTHR31147:SF66">
    <property type="entry name" value="OS05G0315700 PROTEIN"/>
    <property type="match status" value="1"/>
</dbReference>
<comment type="caution">
    <text evidence="3">The sequence shown here is derived from an EMBL/GenBank/DDBJ whole genome shotgun (WGS) entry which is preliminary data.</text>
</comment>
<gene>
    <name evidence="3" type="primary">gb18840</name>
    <name evidence="3" type="ORF">PR202_gb18840</name>
</gene>
<proteinExistence type="inferred from homology"/>
<reference evidence="3" key="2">
    <citation type="submission" date="2021-12" db="EMBL/GenBank/DDBJ databases">
        <title>Resequencing data analysis of finger millet.</title>
        <authorList>
            <person name="Hatakeyama M."/>
            <person name="Aluri S."/>
            <person name="Balachadran M.T."/>
            <person name="Sivarajan S.R."/>
            <person name="Poveda L."/>
            <person name="Shimizu-Inatsugi R."/>
            <person name="Schlapbach R."/>
            <person name="Sreeman S.M."/>
            <person name="Shimizu K.K."/>
        </authorList>
    </citation>
    <scope>NUCLEOTIDE SEQUENCE</scope>
</reference>
<protein>
    <recommendedName>
        <fullName evidence="5">Benzyl alcohol O-benzoyltransferase</fullName>
    </recommendedName>
</protein>
<evidence type="ECO:0000256" key="1">
    <source>
        <dbReference type="ARBA" id="ARBA00009861"/>
    </source>
</evidence>
<keyword evidence="2" id="KW-0808">Transferase</keyword>
<evidence type="ECO:0000313" key="4">
    <source>
        <dbReference type="Proteomes" id="UP001054889"/>
    </source>
</evidence>
<evidence type="ECO:0008006" key="5">
    <source>
        <dbReference type="Google" id="ProtNLM"/>
    </source>
</evidence>
<dbReference type="Proteomes" id="UP001054889">
    <property type="component" value="Unassembled WGS sequence"/>
</dbReference>
<reference evidence="3" key="1">
    <citation type="journal article" date="2018" name="DNA Res.">
        <title>Multiple hybrid de novo genome assembly of finger millet, an orphan allotetraploid crop.</title>
        <authorList>
            <person name="Hatakeyama M."/>
            <person name="Aluri S."/>
            <person name="Balachadran M.T."/>
            <person name="Sivarajan S.R."/>
            <person name="Patrignani A."/>
            <person name="Gruter S."/>
            <person name="Poveda L."/>
            <person name="Shimizu-Inatsugi R."/>
            <person name="Baeten J."/>
            <person name="Francoijs K.J."/>
            <person name="Nataraja K.N."/>
            <person name="Reddy Y.A.N."/>
            <person name="Phadnis S."/>
            <person name="Ravikumar R.L."/>
            <person name="Schlapbach R."/>
            <person name="Sreeman S.M."/>
            <person name="Shimizu K.K."/>
        </authorList>
    </citation>
    <scope>NUCLEOTIDE SEQUENCE</scope>
</reference>
<dbReference type="GO" id="GO:0016747">
    <property type="term" value="F:acyltransferase activity, transferring groups other than amino-acyl groups"/>
    <property type="evidence" value="ECO:0007669"/>
    <property type="project" value="UniProtKB-ARBA"/>
</dbReference>
<accession>A0AAV5F5Z8</accession>
<dbReference type="InterPro" id="IPR023213">
    <property type="entry name" value="CAT-like_dom_sf"/>
</dbReference>
<evidence type="ECO:0000256" key="2">
    <source>
        <dbReference type="ARBA" id="ARBA00022679"/>
    </source>
</evidence>
<dbReference type="Pfam" id="PF02458">
    <property type="entry name" value="Transferase"/>
    <property type="match status" value="2"/>
</dbReference>
<dbReference type="EMBL" id="BQKI01000082">
    <property type="protein sequence ID" value="GJN30527.1"/>
    <property type="molecule type" value="Genomic_DNA"/>
</dbReference>
<dbReference type="PANTHER" id="PTHR31147">
    <property type="entry name" value="ACYL TRANSFERASE 4"/>
    <property type="match status" value="1"/>
</dbReference>
<dbReference type="AlphaFoldDB" id="A0AAV5F5Z8"/>